<keyword evidence="8" id="KW-0067">ATP-binding</keyword>
<keyword evidence="9" id="KW-1278">Translocase</keyword>
<keyword evidence="11 12" id="KW-0472">Membrane</keyword>
<evidence type="ECO:0000256" key="11">
    <source>
        <dbReference type="ARBA" id="ARBA00023136"/>
    </source>
</evidence>
<reference evidence="15" key="3">
    <citation type="submission" date="2025-09" db="UniProtKB">
        <authorList>
            <consortium name="Ensembl"/>
        </authorList>
    </citation>
    <scope>IDENTIFICATION</scope>
</reference>
<protein>
    <submittedName>
        <fullName evidence="15">ATP binding cassette subfamily G member 1</fullName>
    </submittedName>
</protein>
<keyword evidence="7" id="KW-0547">Nucleotide-binding</keyword>
<evidence type="ECO:0000256" key="7">
    <source>
        <dbReference type="ARBA" id="ARBA00022741"/>
    </source>
</evidence>
<organism evidence="15 16">
    <name type="scientific">Cairina moschata</name>
    <name type="common">Muscovy duck</name>
    <dbReference type="NCBI Taxonomy" id="8855"/>
    <lineage>
        <taxon>Eukaryota</taxon>
        <taxon>Metazoa</taxon>
        <taxon>Chordata</taxon>
        <taxon>Craniata</taxon>
        <taxon>Vertebrata</taxon>
        <taxon>Euteleostomi</taxon>
        <taxon>Archelosauria</taxon>
        <taxon>Archosauria</taxon>
        <taxon>Dinosauria</taxon>
        <taxon>Saurischia</taxon>
        <taxon>Theropoda</taxon>
        <taxon>Coelurosauria</taxon>
        <taxon>Aves</taxon>
        <taxon>Neognathae</taxon>
        <taxon>Galloanserae</taxon>
        <taxon>Anseriformes</taxon>
        <taxon>Anatidae</taxon>
        <taxon>Anatinae</taxon>
        <taxon>Cairina</taxon>
    </lineage>
</organism>
<keyword evidence="10 12" id="KW-1133">Transmembrane helix</keyword>
<dbReference type="CDD" id="cd03213">
    <property type="entry name" value="ABCG_EPDR"/>
    <property type="match status" value="1"/>
</dbReference>
<dbReference type="GO" id="GO:0012505">
    <property type="term" value="C:endomembrane system"/>
    <property type="evidence" value="ECO:0007669"/>
    <property type="project" value="UniProtKB-SubCell"/>
</dbReference>
<evidence type="ECO:0000256" key="3">
    <source>
        <dbReference type="ARBA" id="ARBA00005814"/>
    </source>
</evidence>
<feature type="chain" id="PRO_5034511819" evidence="13">
    <location>
        <begin position="20"/>
        <end position="576"/>
    </location>
</feature>
<dbReference type="Pfam" id="PF00005">
    <property type="entry name" value="ABC_tran"/>
    <property type="match status" value="1"/>
</dbReference>
<dbReference type="PROSITE" id="PS50893">
    <property type="entry name" value="ABC_TRANSPORTER_2"/>
    <property type="match status" value="1"/>
</dbReference>
<keyword evidence="6 12" id="KW-0812">Transmembrane</keyword>
<dbReference type="PANTHER" id="PTHR48041:SF90">
    <property type="entry name" value="ATP-BINDING CASSETTE SUB-FAMILY G MEMBER 1"/>
    <property type="match status" value="1"/>
</dbReference>
<dbReference type="Pfam" id="PF01061">
    <property type="entry name" value="ABC2_membrane"/>
    <property type="match status" value="1"/>
</dbReference>
<reference evidence="15" key="2">
    <citation type="submission" date="2025-08" db="UniProtKB">
        <authorList>
            <consortium name="Ensembl"/>
        </authorList>
    </citation>
    <scope>IDENTIFICATION</scope>
</reference>
<dbReference type="InterPro" id="IPR003593">
    <property type="entry name" value="AAA+_ATPase"/>
</dbReference>
<evidence type="ECO:0000256" key="13">
    <source>
        <dbReference type="SAM" id="SignalP"/>
    </source>
</evidence>
<dbReference type="PANTHER" id="PTHR48041">
    <property type="entry name" value="ABC TRANSPORTER G FAMILY MEMBER 28"/>
    <property type="match status" value="1"/>
</dbReference>
<feature type="domain" description="ABC transporter" evidence="14">
    <location>
        <begin position="77"/>
        <end position="317"/>
    </location>
</feature>
<evidence type="ECO:0000256" key="5">
    <source>
        <dbReference type="ARBA" id="ARBA00022475"/>
    </source>
</evidence>
<dbReference type="SUPFAM" id="SSF52540">
    <property type="entry name" value="P-loop containing nucleoside triphosphate hydrolases"/>
    <property type="match status" value="1"/>
</dbReference>
<dbReference type="PROSITE" id="PS00211">
    <property type="entry name" value="ABC_TRANSPORTER_1"/>
    <property type="match status" value="1"/>
</dbReference>
<keyword evidence="16" id="KW-1185">Reference proteome</keyword>
<dbReference type="GO" id="GO:0005886">
    <property type="term" value="C:plasma membrane"/>
    <property type="evidence" value="ECO:0007669"/>
    <property type="project" value="UniProtKB-SubCell"/>
</dbReference>
<dbReference type="Pfam" id="PF19055">
    <property type="entry name" value="ABC2_membrane_7"/>
    <property type="match status" value="1"/>
</dbReference>
<dbReference type="InterPro" id="IPR027417">
    <property type="entry name" value="P-loop_NTPase"/>
</dbReference>
<evidence type="ECO:0000256" key="4">
    <source>
        <dbReference type="ARBA" id="ARBA00022448"/>
    </source>
</evidence>
<dbReference type="Gene3D" id="3.40.50.300">
    <property type="entry name" value="P-loop containing nucleotide triphosphate hydrolases"/>
    <property type="match status" value="1"/>
</dbReference>
<evidence type="ECO:0000256" key="6">
    <source>
        <dbReference type="ARBA" id="ARBA00022692"/>
    </source>
</evidence>
<feature type="transmembrane region" description="Helical" evidence="12">
    <location>
        <begin position="462"/>
        <end position="484"/>
    </location>
</feature>
<keyword evidence="5" id="KW-1003">Cell membrane</keyword>
<dbReference type="InterPro" id="IPR013525">
    <property type="entry name" value="ABC2_TM"/>
</dbReference>
<evidence type="ECO:0000256" key="10">
    <source>
        <dbReference type="ARBA" id="ARBA00022989"/>
    </source>
</evidence>
<sequence length="576" mass="64273">MACLMAAFSLGTALNASSSACTMAEPKSVCVSVDEVVSNGTDNQDVRLMNGHLKKVDNTLTEAHRFSYLPRRPAVNIEFKELSYSIQEGPWWRKKGYKTLLKGISGKFSSGELVAIMGPSGAGKSTLMNILAGYRETGMKGEILINGQPRDLRSFRKVSCYIMQDDMLLPHLTVQEAMMVSAHLKLQEKDEGRREMVKEILTALGLLTCANTRTGSLSGGQRKRLAIALELVNNPPVMFFDEPTSGLDSASCFQVVSLMKALAQGGRSIICTIHQPSAKLFELFDQLYVLSQGQCIYRGKVLNLVPYLRDLGLNCPTYHNPADFVMEVASGEYGDQNSRLVRAVRERICDTDYKRDGVGENELNPFLWHRPSEEDSSSTEGCHSFSASCLTQFCILFKRTFLTIMRDSIMFPVAYCSIVYWMTSQPSDALRFVLFAALGTMTSLVAQSLGLLIGAASTSLQVATFVGPVTAIPVLLFSGFFVSFDTIPTYLQWMSYISYVRYGFEGVILSIYGLDREDLHCDKDDTCHFQKSEAILRELDVENAKLYLDFIVLGIFFISLRLIAYFVLRYKIRAER</sequence>
<comment type="subcellular location">
    <subcellularLocation>
        <location evidence="2">Cell membrane</location>
    </subcellularLocation>
    <subcellularLocation>
        <location evidence="1">Endomembrane system</location>
        <topology evidence="1">Multi-pass membrane protein</topology>
    </subcellularLocation>
</comment>
<keyword evidence="4" id="KW-0813">Transport</keyword>
<dbReference type="GO" id="GO:0042632">
    <property type="term" value="P:cholesterol homeostasis"/>
    <property type="evidence" value="ECO:0007669"/>
    <property type="project" value="TreeGrafter"/>
</dbReference>
<evidence type="ECO:0000256" key="8">
    <source>
        <dbReference type="ARBA" id="ARBA00022840"/>
    </source>
</evidence>
<feature type="transmembrane region" description="Helical" evidence="12">
    <location>
        <begin position="433"/>
        <end position="456"/>
    </location>
</feature>
<dbReference type="InterPro" id="IPR043926">
    <property type="entry name" value="ABCG_dom"/>
</dbReference>
<dbReference type="GO" id="GO:0034041">
    <property type="term" value="F:ABC-type sterol transporter activity"/>
    <property type="evidence" value="ECO:0007669"/>
    <property type="project" value="TreeGrafter"/>
</dbReference>
<evidence type="ECO:0000256" key="12">
    <source>
        <dbReference type="SAM" id="Phobius"/>
    </source>
</evidence>
<feature type="signal peptide" evidence="13">
    <location>
        <begin position="1"/>
        <end position="19"/>
    </location>
</feature>
<accession>A0A8C3BCA2</accession>
<comment type="similarity">
    <text evidence="3">Belongs to the ABC transporter superfamily. ABCG family. Eye pigment precursor importer (TC 3.A.1.204) subfamily.</text>
</comment>
<evidence type="ECO:0000313" key="16">
    <source>
        <dbReference type="Proteomes" id="UP000694556"/>
    </source>
</evidence>
<reference evidence="15" key="1">
    <citation type="submission" date="2018-09" db="EMBL/GenBank/DDBJ databases">
        <title>Common duck and Muscovy duck high density SNP chip.</title>
        <authorList>
            <person name="Vignal A."/>
            <person name="Thebault N."/>
            <person name="Warren W.C."/>
        </authorList>
    </citation>
    <scope>NUCLEOTIDE SEQUENCE [LARGE SCALE GENOMIC DNA]</scope>
</reference>
<dbReference type="InterPro" id="IPR050352">
    <property type="entry name" value="ABCG_transporters"/>
</dbReference>
<dbReference type="InterPro" id="IPR017871">
    <property type="entry name" value="ABC_transporter-like_CS"/>
</dbReference>
<dbReference type="Ensembl" id="ENSCMMT00000003547.1">
    <property type="protein sequence ID" value="ENSCMMP00000003173.1"/>
    <property type="gene ID" value="ENSCMMG00000002056.1"/>
</dbReference>
<evidence type="ECO:0000256" key="9">
    <source>
        <dbReference type="ARBA" id="ARBA00022967"/>
    </source>
</evidence>
<dbReference type="Proteomes" id="UP000694556">
    <property type="component" value="Chromosome 1"/>
</dbReference>
<evidence type="ECO:0000259" key="14">
    <source>
        <dbReference type="PROSITE" id="PS50893"/>
    </source>
</evidence>
<dbReference type="FunFam" id="3.40.50.300:FF:000267">
    <property type="entry name" value="ATP-binding cassette, sub-family G (WHITE), member 1"/>
    <property type="match status" value="1"/>
</dbReference>
<dbReference type="GO" id="GO:0005524">
    <property type="term" value="F:ATP binding"/>
    <property type="evidence" value="ECO:0007669"/>
    <property type="project" value="UniProtKB-KW"/>
</dbReference>
<dbReference type="GO" id="GO:0016887">
    <property type="term" value="F:ATP hydrolysis activity"/>
    <property type="evidence" value="ECO:0007669"/>
    <property type="project" value="InterPro"/>
</dbReference>
<evidence type="ECO:0000256" key="2">
    <source>
        <dbReference type="ARBA" id="ARBA00004236"/>
    </source>
</evidence>
<feature type="transmembrane region" description="Helical" evidence="12">
    <location>
        <begin position="546"/>
        <end position="568"/>
    </location>
</feature>
<proteinExistence type="inferred from homology"/>
<dbReference type="AlphaFoldDB" id="A0A8C3BCA2"/>
<name>A0A8C3BCA2_CAIMO</name>
<evidence type="ECO:0000256" key="1">
    <source>
        <dbReference type="ARBA" id="ARBA00004127"/>
    </source>
</evidence>
<dbReference type="GO" id="GO:0033344">
    <property type="term" value="P:cholesterol efflux"/>
    <property type="evidence" value="ECO:0007669"/>
    <property type="project" value="TreeGrafter"/>
</dbReference>
<feature type="transmembrane region" description="Helical" evidence="12">
    <location>
        <begin position="401"/>
        <end position="421"/>
    </location>
</feature>
<evidence type="ECO:0000313" key="15">
    <source>
        <dbReference type="Ensembl" id="ENSCMMP00000003173.1"/>
    </source>
</evidence>
<feature type="transmembrane region" description="Helical" evidence="12">
    <location>
        <begin position="496"/>
        <end position="514"/>
    </location>
</feature>
<dbReference type="SMART" id="SM00382">
    <property type="entry name" value="AAA"/>
    <property type="match status" value="1"/>
</dbReference>
<keyword evidence="13" id="KW-0732">Signal</keyword>
<dbReference type="InterPro" id="IPR003439">
    <property type="entry name" value="ABC_transporter-like_ATP-bd"/>
</dbReference>